<dbReference type="Pfam" id="PF06172">
    <property type="entry name" value="Cupin_5"/>
    <property type="match status" value="1"/>
</dbReference>
<accession>A0A831STA5</accession>
<dbReference type="PANTHER" id="PTHR33387:SF3">
    <property type="entry name" value="DUF985 DOMAIN-CONTAINING PROTEIN"/>
    <property type="match status" value="1"/>
</dbReference>
<dbReference type="CDD" id="cd06121">
    <property type="entry name" value="cupin_YML079wp"/>
    <property type="match status" value="1"/>
</dbReference>
<dbReference type="PANTHER" id="PTHR33387">
    <property type="entry name" value="RMLC-LIKE JELLY ROLL FOLD PROTEIN"/>
    <property type="match status" value="1"/>
</dbReference>
<dbReference type="AlphaFoldDB" id="A0A831STA5"/>
<dbReference type="InterPro" id="IPR014710">
    <property type="entry name" value="RmlC-like_jellyroll"/>
</dbReference>
<name>A0A831STA5_PROAE</name>
<reference evidence="2" key="1">
    <citation type="journal article" date="2020" name="mSystems">
        <title>Genome- and Community-Level Interaction Insights into Carbon Utilization and Element Cycling Functions of Hydrothermarchaeota in Hydrothermal Sediment.</title>
        <authorList>
            <person name="Zhou Z."/>
            <person name="Liu Y."/>
            <person name="Xu W."/>
            <person name="Pan J."/>
            <person name="Luo Z.H."/>
            <person name="Li M."/>
        </authorList>
    </citation>
    <scope>NUCLEOTIDE SEQUENCE [LARGE SCALE GENOMIC DNA]</scope>
    <source>
        <strain evidence="2">SpSt-1181</strain>
    </source>
</reference>
<evidence type="ECO:0000259" key="1">
    <source>
        <dbReference type="Pfam" id="PF06172"/>
    </source>
</evidence>
<dbReference type="InterPro" id="IPR011051">
    <property type="entry name" value="RmlC_Cupin_sf"/>
</dbReference>
<dbReference type="InterPro" id="IPR009327">
    <property type="entry name" value="Cupin_DUF985"/>
</dbReference>
<feature type="domain" description="DUF985" evidence="1">
    <location>
        <begin position="6"/>
        <end position="144"/>
    </location>
</feature>
<comment type="caution">
    <text evidence="2">The sequence shown here is derived from an EMBL/GenBank/DDBJ whole genome shotgun (WGS) entry which is preliminary data.</text>
</comment>
<organism evidence="2">
    <name type="scientific">Prosthecochloris aestuarii</name>
    <dbReference type="NCBI Taxonomy" id="1102"/>
    <lineage>
        <taxon>Bacteria</taxon>
        <taxon>Pseudomonadati</taxon>
        <taxon>Chlorobiota</taxon>
        <taxon>Chlorobiia</taxon>
        <taxon>Chlorobiales</taxon>
        <taxon>Chlorobiaceae</taxon>
        <taxon>Prosthecochloris</taxon>
    </lineage>
</organism>
<protein>
    <submittedName>
        <fullName evidence="2">Cupin domain-containing protein</fullName>
    </submittedName>
</protein>
<dbReference type="Proteomes" id="UP000886335">
    <property type="component" value="Unassembled WGS sequence"/>
</dbReference>
<dbReference type="SUPFAM" id="SSF51182">
    <property type="entry name" value="RmlC-like cupins"/>
    <property type="match status" value="1"/>
</dbReference>
<sequence>MPSADHWITALGLEQHPEGGYYRETYRSKSSFSHRETKTFPGDRSYATSIYYLLRANERSRLHRIRSDELWFFHAGSPLTVYLFHDVGLASSFTLSPKDGVLQGMVPANTWFGAKLQAPSGSDAYALASCVVSPGFDFRDFTFADPQALTRKFPQHKALINELS</sequence>
<dbReference type="InterPro" id="IPR039935">
    <property type="entry name" value="YML079W-like"/>
</dbReference>
<dbReference type="Gene3D" id="2.60.120.10">
    <property type="entry name" value="Jelly Rolls"/>
    <property type="match status" value="1"/>
</dbReference>
<dbReference type="EMBL" id="DSBW01000186">
    <property type="protein sequence ID" value="HED31728.1"/>
    <property type="molecule type" value="Genomic_DNA"/>
</dbReference>
<evidence type="ECO:0000313" key="2">
    <source>
        <dbReference type="EMBL" id="HED31728.1"/>
    </source>
</evidence>
<proteinExistence type="predicted"/>
<gene>
    <name evidence="2" type="ORF">ENN50_08665</name>
</gene>